<dbReference type="RefSeq" id="WP_353959606.1">
    <property type="nucleotide sequence ID" value="NZ_JAUFQT010000001.1"/>
</dbReference>
<dbReference type="Pfam" id="PF00440">
    <property type="entry name" value="TetR_N"/>
    <property type="match status" value="1"/>
</dbReference>
<dbReference type="Proteomes" id="UP001589654">
    <property type="component" value="Unassembled WGS sequence"/>
</dbReference>
<dbReference type="PROSITE" id="PS50977">
    <property type="entry name" value="HTH_TETR_2"/>
    <property type="match status" value="1"/>
</dbReference>
<keyword evidence="1 2" id="KW-0238">DNA-binding</keyword>
<proteinExistence type="predicted"/>
<gene>
    <name evidence="4" type="ORF">ACFFUR_04925</name>
</gene>
<evidence type="ECO:0000259" key="3">
    <source>
        <dbReference type="PROSITE" id="PS50977"/>
    </source>
</evidence>
<feature type="DNA-binding region" description="H-T-H motif" evidence="2">
    <location>
        <begin position="22"/>
        <end position="41"/>
    </location>
</feature>
<organism evidence="4 5">
    <name type="scientific">Echinicola jeungdonensis</name>
    <dbReference type="NCBI Taxonomy" id="709343"/>
    <lineage>
        <taxon>Bacteria</taxon>
        <taxon>Pseudomonadati</taxon>
        <taxon>Bacteroidota</taxon>
        <taxon>Cytophagia</taxon>
        <taxon>Cytophagales</taxon>
        <taxon>Cyclobacteriaceae</taxon>
        <taxon>Echinicola</taxon>
    </lineage>
</organism>
<evidence type="ECO:0000313" key="4">
    <source>
        <dbReference type="EMBL" id="MFB9211140.1"/>
    </source>
</evidence>
<dbReference type="EMBL" id="JBHMEW010000043">
    <property type="protein sequence ID" value="MFB9211140.1"/>
    <property type="molecule type" value="Genomic_DNA"/>
</dbReference>
<dbReference type="InterPro" id="IPR009057">
    <property type="entry name" value="Homeodomain-like_sf"/>
</dbReference>
<protein>
    <submittedName>
        <fullName evidence="4">TetR/AcrR family transcriptional regulator</fullName>
    </submittedName>
</protein>
<dbReference type="InterPro" id="IPR001647">
    <property type="entry name" value="HTH_TetR"/>
</dbReference>
<accession>A0ABV5J2X4</accession>
<name>A0ABV5J2X4_9BACT</name>
<evidence type="ECO:0000256" key="2">
    <source>
        <dbReference type="PROSITE-ProRule" id="PRU00335"/>
    </source>
</evidence>
<keyword evidence="5" id="KW-1185">Reference proteome</keyword>
<comment type="caution">
    <text evidence="4">The sequence shown here is derived from an EMBL/GenBank/DDBJ whole genome shotgun (WGS) entry which is preliminary data.</text>
</comment>
<dbReference type="SUPFAM" id="SSF46689">
    <property type="entry name" value="Homeodomain-like"/>
    <property type="match status" value="1"/>
</dbReference>
<dbReference type="Gene3D" id="1.10.357.10">
    <property type="entry name" value="Tetracycline Repressor, domain 2"/>
    <property type="match status" value="1"/>
</dbReference>
<sequence>MKFTILNRSIELIKKYGHRSVSMDEVALKLGISKKTLYQHFPS</sequence>
<dbReference type="PRINTS" id="PR00455">
    <property type="entry name" value="HTHTETR"/>
</dbReference>
<evidence type="ECO:0000256" key="1">
    <source>
        <dbReference type="ARBA" id="ARBA00023125"/>
    </source>
</evidence>
<feature type="domain" description="HTH tetR-type" evidence="3">
    <location>
        <begin position="1"/>
        <end position="43"/>
    </location>
</feature>
<evidence type="ECO:0000313" key="5">
    <source>
        <dbReference type="Proteomes" id="UP001589654"/>
    </source>
</evidence>
<reference evidence="4 5" key="1">
    <citation type="submission" date="2024-09" db="EMBL/GenBank/DDBJ databases">
        <authorList>
            <person name="Sun Q."/>
            <person name="Mori K."/>
        </authorList>
    </citation>
    <scope>NUCLEOTIDE SEQUENCE [LARGE SCALE GENOMIC DNA]</scope>
    <source>
        <strain evidence="4 5">CECT 7682</strain>
    </source>
</reference>